<evidence type="ECO:0000256" key="2">
    <source>
        <dbReference type="PROSITE-ProRule" id="PRU00504"/>
    </source>
</evidence>
<feature type="signal peptide" evidence="3">
    <location>
        <begin position="1"/>
        <end position="22"/>
    </location>
</feature>
<evidence type="ECO:0000259" key="4">
    <source>
        <dbReference type="Pfam" id="PF08450"/>
    </source>
</evidence>
<dbReference type="Proteomes" id="UP000231019">
    <property type="component" value="Unassembled WGS sequence"/>
</dbReference>
<evidence type="ECO:0000256" key="3">
    <source>
        <dbReference type="SAM" id="SignalP"/>
    </source>
</evidence>
<sequence>MNFHFLLKAAWVVLLFSTFACQTPVQSDPKPVLGGAEPLSLMTGLLAGNGQYGYLDGQGDAARFYNPSSLALLPDGNLLALDRYNHRIRKISPEGGVSTYWGAGERGNRDGDAATGRLNQPIALLALADGAVVIADAQNHSIRKLSPDGQLSTLAGTGSDGYQEGMTLQAEFNWPADLAADSAGNLYIADRYNHAIRRLSPQGEVKTLAGNGEAGSEDGTGKKAAFNEPMGIVMGPDQALYVSDSQNNLIRRVTLQGEVTTYAGSGLPGSRDDIASKAEFRTPAGLDFDKQGNLYVADRLNHRIRVITPEKDVRSLGGNGKPGLTNGVGENAAFSYPFDLVVGQEGQLYVADYSNHALRVLRPQMAK</sequence>
<feature type="repeat" description="NHL" evidence="2">
    <location>
        <begin position="171"/>
        <end position="202"/>
    </location>
</feature>
<organism evidence="5 6">
    <name type="scientific">bacterium (Candidatus Blackallbacteria) CG17_big_fil_post_rev_8_21_14_2_50_48_46</name>
    <dbReference type="NCBI Taxonomy" id="2014261"/>
    <lineage>
        <taxon>Bacteria</taxon>
        <taxon>Candidatus Blackallbacteria</taxon>
    </lineage>
</organism>
<dbReference type="Pfam" id="PF01436">
    <property type="entry name" value="NHL"/>
    <property type="match status" value="1"/>
</dbReference>
<name>A0A2M7G368_9BACT</name>
<protein>
    <recommendedName>
        <fullName evidence="4">SMP-30/Gluconolactonase/LRE-like region domain-containing protein</fullName>
    </recommendedName>
</protein>
<dbReference type="InterPro" id="IPR001258">
    <property type="entry name" value="NHL_repeat"/>
</dbReference>
<reference evidence="5 6" key="1">
    <citation type="submission" date="2017-09" db="EMBL/GenBank/DDBJ databases">
        <title>Depth-based differentiation of microbial function through sediment-hosted aquifers and enrichment of novel symbionts in the deep terrestrial subsurface.</title>
        <authorList>
            <person name="Probst A.J."/>
            <person name="Ladd B."/>
            <person name="Jarett J.K."/>
            <person name="Geller-Mcgrath D.E."/>
            <person name="Sieber C.M."/>
            <person name="Emerson J.B."/>
            <person name="Anantharaman K."/>
            <person name="Thomas B.C."/>
            <person name="Malmstrom R."/>
            <person name="Stieglmeier M."/>
            <person name="Klingl A."/>
            <person name="Woyke T."/>
            <person name="Ryan C.M."/>
            <person name="Banfield J.F."/>
        </authorList>
    </citation>
    <scope>NUCLEOTIDE SEQUENCE [LARGE SCALE GENOMIC DNA]</scope>
    <source>
        <strain evidence="5">CG17_big_fil_post_rev_8_21_14_2_50_48_46</strain>
    </source>
</reference>
<accession>A0A2M7G368</accession>
<gene>
    <name evidence="5" type="ORF">COW36_15510</name>
</gene>
<evidence type="ECO:0000313" key="6">
    <source>
        <dbReference type="Proteomes" id="UP000231019"/>
    </source>
</evidence>
<feature type="domain" description="SMP-30/Gluconolactonase/LRE-like region" evidence="4">
    <location>
        <begin position="76"/>
        <end position="313"/>
    </location>
</feature>
<feature type="chain" id="PRO_5014882847" description="SMP-30/Gluconolactonase/LRE-like region domain-containing protein" evidence="3">
    <location>
        <begin position="23"/>
        <end position="367"/>
    </location>
</feature>
<dbReference type="InterPro" id="IPR011042">
    <property type="entry name" value="6-blade_b-propeller_TolB-like"/>
</dbReference>
<dbReference type="PANTHER" id="PTHR13833">
    <property type="match status" value="1"/>
</dbReference>
<keyword evidence="1" id="KW-0677">Repeat</keyword>
<evidence type="ECO:0000256" key="1">
    <source>
        <dbReference type="ARBA" id="ARBA00022737"/>
    </source>
</evidence>
<dbReference type="Gene3D" id="2.120.10.30">
    <property type="entry name" value="TolB, C-terminal domain"/>
    <property type="match status" value="3"/>
</dbReference>
<dbReference type="Pfam" id="PF08450">
    <property type="entry name" value="SGL"/>
    <property type="match status" value="1"/>
</dbReference>
<dbReference type="PROSITE" id="PS51125">
    <property type="entry name" value="NHL"/>
    <property type="match status" value="2"/>
</dbReference>
<dbReference type="PANTHER" id="PTHR13833:SF71">
    <property type="entry name" value="NHL DOMAIN-CONTAINING PROTEIN"/>
    <property type="match status" value="1"/>
</dbReference>
<dbReference type="EMBL" id="PFFQ01000042">
    <property type="protein sequence ID" value="PIW15876.1"/>
    <property type="molecule type" value="Genomic_DNA"/>
</dbReference>
<dbReference type="CDD" id="cd14953">
    <property type="entry name" value="NHL_like_1"/>
    <property type="match status" value="1"/>
</dbReference>
<dbReference type="InterPro" id="IPR013658">
    <property type="entry name" value="SGL"/>
</dbReference>
<dbReference type="AlphaFoldDB" id="A0A2M7G368"/>
<dbReference type="SUPFAM" id="SSF101898">
    <property type="entry name" value="NHL repeat"/>
    <property type="match status" value="1"/>
</dbReference>
<keyword evidence="3" id="KW-0732">Signal</keyword>
<evidence type="ECO:0000313" key="5">
    <source>
        <dbReference type="EMBL" id="PIW15876.1"/>
    </source>
</evidence>
<feature type="repeat" description="NHL" evidence="2">
    <location>
        <begin position="275"/>
        <end position="310"/>
    </location>
</feature>
<proteinExistence type="predicted"/>
<comment type="caution">
    <text evidence="5">The sequence shown here is derived from an EMBL/GenBank/DDBJ whole genome shotgun (WGS) entry which is preliminary data.</text>
</comment>